<evidence type="ECO:0000256" key="5">
    <source>
        <dbReference type="ARBA" id="ARBA00022842"/>
    </source>
</evidence>
<dbReference type="Pfam" id="PF00459">
    <property type="entry name" value="Inositol_P"/>
    <property type="match status" value="1"/>
</dbReference>
<name>A0ABU8RHF3_9ACTN</name>
<evidence type="ECO:0000313" key="7">
    <source>
        <dbReference type="Proteomes" id="UP001387100"/>
    </source>
</evidence>
<keyword evidence="4" id="KW-0378">Hydrolase</keyword>
<dbReference type="Proteomes" id="UP001387100">
    <property type="component" value="Unassembled WGS sequence"/>
</dbReference>
<keyword evidence="7" id="KW-1185">Reference proteome</keyword>
<sequence length="282" mass="28894">MDERAALVEIAERAARAAGALVSRDRPERLEVLRTKSSATDVVTAMDTASEQLLVRVLREARPQDGVYGEEGGAAGGTGRVTWVVDPIDGTVNYLYGLPSYAISVAAVVGAGPAGSRPDPATWTAVAGCVHEPVSGRTWTAVRGGGARLDGTPLPGPADVELGEALVGTGFGYTPQRRAAQARVLAAVLPLVRDVRRSGVASLDLCAVATGWLDAYYERGLQPWDHAAGALVAAEAGAVVRGLDAGDPAGETFCLAAAPGLAQRLGDLIAALDPLAEEPAPA</sequence>
<accession>A0ABU8RHF3</accession>
<dbReference type="Gene3D" id="3.30.540.10">
    <property type="entry name" value="Fructose-1,6-Bisphosphatase, subunit A, domain 1"/>
    <property type="match status" value="1"/>
</dbReference>
<dbReference type="PANTHER" id="PTHR20854:SF4">
    <property type="entry name" value="INOSITOL-1-MONOPHOSPHATASE-RELATED"/>
    <property type="match status" value="1"/>
</dbReference>
<proteinExistence type="predicted"/>
<evidence type="ECO:0000256" key="4">
    <source>
        <dbReference type="ARBA" id="ARBA00022801"/>
    </source>
</evidence>
<dbReference type="InterPro" id="IPR000760">
    <property type="entry name" value="Inositol_monophosphatase-like"/>
</dbReference>
<evidence type="ECO:0000256" key="2">
    <source>
        <dbReference type="ARBA" id="ARBA00013106"/>
    </source>
</evidence>
<evidence type="ECO:0000256" key="3">
    <source>
        <dbReference type="ARBA" id="ARBA00022723"/>
    </source>
</evidence>
<comment type="catalytic activity">
    <reaction evidence="1">
        <text>a myo-inositol phosphate + H2O = myo-inositol + phosphate</text>
        <dbReference type="Rhea" id="RHEA:24056"/>
        <dbReference type="ChEBI" id="CHEBI:15377"/>
        <dbReference type="ChEBI" id="CHEBI:17268"/>
        <dbReference type="ChEBI" id="CHEBI:43474"/>
        <dbReference type="ChEBI" id="CHEBI:84139"/>
        <dbReference type="EC" id="3.1.3.25"/>
    </reaction>
</comment>
<keyword evidence="3" id="KW-0479">Metal-binding</keyword>
<dbReference type="EMBL" id="JBBIAA010000003">
    <property type="protein sequence ID" value="MEJ5944511.1"/>
    <property type="molecule type" value="Genomic_DNA"/>
</dbReference>
<protein>
    <recommendedName>
        <fullName evidence="2">inositol-phosphate phosphatase</fullName>
        <ecNumber evidence="2">3.1.3.25</ecNumber>
    </recommendedName>
</protein>
<reference evidence="6 7" key="1">
    <citation type="journal article" date="2017" name="Int. J. Syst. Evol. Microbiol.">
        <title>Pseudokineococcus basanitobsidens sp. nov., isolated from volcanic rock.</title>
        <authorList>
            <person name="Lee D.W."/>
            <person name="Park M.Y."/>
            <person name="Kim J.J."/>
            <person name="Kim B.S."/>
        </authorList>
    </citation>
    <scope>NUCLEOTIDE SEQUENCE [LARGE SCALE GENOMIC DNA]</scope>
    <source>
        <strain evidence="6 7">DSM 103726</strain>
    </source>
</reference>
<dbReference type="PANTHER" id="PTHR20854">
    <property type="entry name" value="INOSITOL MONOPHOSPHATASE"/>
    <property type="match status" value="1"/>
</dbReference>
<dbReference type="PROSITE" id="PS00630">
    <property type="entry name" value="IMP_2"/>
    <property type="match status" value="1"/>
</dbReference>
<dbReference type="PRINTS" id="PR00377">
    <property type="entry name" value="IMPHPHTASES"/>
</dbReference>
<dbReference type="SUPFAM" id="SSF56655">
    <property type="entry name" value="Carbohydrate phosphatase"/>
    <property type="match status" value="1"/>
</dbReference>
<evidence type="ECO:0000256" key="1">
    <source>
        <dbReference type="ARBA" id="ARBA00001033"/>
    </source>
</evidence>
<dbReference type="Gene3D" id="3.40.190.80">
    <property type="match status" value="1"/>
</dbReference>
<dbReference type="EC" id="3.1.3.25" evidence="2"/>
<evidence type="ECO:0000313" key="6">
    <source>
        <dbReference type="EMBL" id="MEJ5944511.1"/>
    </source>
</evidence>
<dbReference type="PROSITE" id="PS00629">
    <property type="entry name" value="IMP_1"/>
    <property type="match status" value="1"/>
</dbReference>
<gene>
    <name evidence="6" type="ORF">WDZ17_04285</name>
</gene>
<keyword evidence="5" id="KW-0460">Magnesium</keyword>
<dbReference type="InterPro" id="IPR020583">
    <property type="entry name" value="Inositol_monoP_metal-BS"/>
</dbReference>
<organism evidence="6 7">
    <name type="scientific">Pseudokineococcus basanitobsidens</name>
    <dbReference type="NCBI Taxonomy" id="1926649"/>
    <lineage>
        <taxon>Bacteria</taxon>
        <taxon>Bacillati</taxon>
        <taxon>Actinomycetota</taxon>
        <taxon>Actinomycetes</taxon>
        <taxon>Kineosporiales</taxon>
        <taxon>Kineosporiaceae</taxon>
        <taxon>Pseudokineococcus</taxon>
    </lineage>
</organism>
<dbReference type="RefSeq" id="WP_339573897.1">
    <property type="nucleotide sequence ID" value="NZ_JBBIAA010000003.1"/>
</dbReference>
<comment type="caution">
    <text evidence="6">The sequence shown here is derived from an EMBL/GenBank/DDBJ whole genome shotgun (WGS) entry which is preliminary data.</text>
</comment>
<dbReference type="InterPro" id="IPR020550">
    <property type="entry name" value="Inositol_monophosphatase_CS"/>
</dbReference>